<protein>
    <submittedName>
        <fullName evidence="2">Uncharacterized protein</fullName>
    </submittedName>
</protein>
<dbReference type="AlphaFoldDB" id="A0A914YH91"/>
<accession>A0A914YH91</accession>
<name>A0A914YH91_9BILA</name>
<evidence type="ECO:0000313" key="2">
    <source>
        <dbReference type="WBParaSite" id="PSU_v2.g18693.t1"/>
    </source>
</evidence>
<organism evidence="1 2">
    <name type="scientific">Panagrolaimus superbus</name>
    <dbReference type="NCBI Taxonomy" id="310955"/>
    <lineage>
        <taxon>Eukaryota</taxon>
        <taxon>Metazoa</taxon>
        <taxon>Ecdysozoa</taxon>
        <taxon>Nematoda</taxon>
        <taxon>Chromadorea</taxon>
        <taxon>Rhabditida</taxon>
        <taxon>Tylenchina</taxon>
        <taxon>Panagrolaimomorpha</taxon>
        <taxon>Panagrolaimoidea</taxon>
        <taxon>Panagrolaimidae</taxon>
        <taxon>Panagrolaimus</taxon>
    </lineage>
</organism>
<dbReference type="WBParaSite" id="PSU_v2.g18693.t1">
    <property type="protein sequence ID" value="PSU_v2.g18693.t1"/>
    <property type="gene ID" value="PSU_v2.g18693"/>
</dbReference>
<dbReference type="Proteomes" id="UP000887577">
    <property type="component" value="Unplaced"/>
</dbReference>
<proteinExistence type="predicted"/>
<reference evidence="2" key="1">
    <citation type="submission" date="2022-11" db="UniProtKB">
        <authorList>
            <consortium name="WormBaseParasite"/>
        </authorList>
    </citation>
    <scope>IDENTIFICATION</scope>
</reference>
<evidence type="ECO:0000313" key="1">
    <source>
        <dbReference type="Proteomes" id="UP000887577"/>
    </source>
</evidence>
<keyword evidence="1" id="KW-1185">Reference proteome</keyword>
<sequence length="150" mass="17090">MYTFEIVIEASHFDFNAFGVQGGMVVIDDITYTAPAIYNCRYIPHIDPPIPISEETCKTIYCTFDDGKCIERIRSSGWRLSDEATGNLHTGIRMLQDKSFAYSKGIGTKTLKFGKFEMARQGLLEFCYYIAMKNTTLKIYTTLNGYNRSL</sequence>